<reference evidence="1" key="1">
    <citation type="submission" date="2014-11" db="EMBL/GenBank/DDBJ databases">
        <authorList>
            <person name="Amaro Gonzalez C."/>
        </authorList>
    </citation>
    <scope>NUCLEOTIDE SEQUENCE</scope>
</reference>
<accession>A0A0E9VBQ9</accession>
<name>A0A0E9VBQ9_ANGAN</name>
<reference evidence="1" key="2">
    <citation type="journal article" date="2015" name="Fish Shellfish Immunol.">
        <title>Early steps in the European eel (Anguilla anguilla)-Vibrio vulnificus interaction in the gills: Role of the RtxA13 toxin.</title>
        <authorList>
            <person name="Callol A."/>
            <person name="Pajuelo D."/>
            <person name="Ebbesson L."/>
            <person name="Teles M."/>
            <person name="MacKenzie S."/>
            <person name="Amaro C."/>
        </authorList>
    </citation>
    <scope>NUCLEOTIDE SEQUENCE</scope>
</reference>
<proteinExistence type="predicted"/>
<protein>
    <submittedName>
        <fullName evidence="1">Uncharacterized protein</fullName>
    </submittedName>
</protein>
<evidence type="ECO:0000313" key="1">
    <source>
        <dbReference type="EMBL" id="JAH74885.1"/>
    </source>
</evidence>
<dbReference type="EMBL" id="GBXM01033692">
    <property type="protein sequence ID" value="JAH74885.1"/>
    <property type="molecule type" value="Transcribed_RNA"/>
</dbReference>
<dbReference type="AlphaFoldDB" id="A0A0E9VBQ9"/>
<organism evidence="1">
    <name type="scientific">Anguilla anguilla</name>
    <name type="common">European freshwater eel</name>
    <name type="synonym">Muraena anguilla</name>
    <dbReference type="NCBI Taxonomy" id="7936"/>
    <lineage>
        <taxon>Eukaryota</taxon>
        <taxon>Metazoa</taxon>
        <taxon>Chordata</taxon>
        <taxon>Craniata</taxon>
        <taxon>Vertebrata</taxon>
        <taxon>Euteleostomi</taxon>
        <taxon>Actinopterygii</taxon>
        <taxon>Neopterygii</taxon>
        <taxon>Teleostei</taxon>
        <taxon>Anguilliformes</taxon>
        <taxon>Anguillidae</taxon>
        <taxon>Anguilla</taxon>
    </lineage>
</organism>
<sequence length="33" mass="3721">MHVKYIIKLILLRRLQVISGMPPGGLMGKPGRF</sequence>